<protein>
    <submittedName>
        <fullName evidence="1">Uncharacterized protein</fullName>
    </submittedName>
</protein>
<name>A0ACB8S7E5_9AGAM</name>
<dbReference type="EMBL" id="MU275845">
    <property type="protein sequence ID" value="KAI0052423.1"/>
    <property type="molecule type" value="Genomic_DNA"/>
</dbReference>
<sequence>MSLFRAPLVLIAMLSYQASLAVSKVANKADRERAVDVSVASVDRPVHATLIFNRVRGHVFSLCAKPVLTIVALTSSLWPPYSR</sequence>
<organism evidence="1 2">
    <name type="scientific">Auriscalpium vulgare</name>
    <dbReference type="NCBI Taxonomy" id="40419"/>
    <lineage>
        <taxon>Eukaryota</taxon>
        <taxon>Fungi</taxon>
        <taxon>Dikarya</taxon>
        <taxon>Basidiomycota</taxon>
        <taxon>Agaricomycotina</taxon>
        <taxon>Agaricomycetes</taxon>
        <taxon>Russulales</taxon>
        <taxon>Auriscalpiaceae</taxon>
        <taxon>Auriscalpium</taxon>
    </lineage>
</organism>
<reference evidence="1" key="2">
    <citation type="journal article" date="2022" name="New Phytol.">
        <title>Evolutionary transition to the ectomycorrhizal habit in the genomes of a hyperdiverse lineage of mushroom-forming fungi.</title>
        <authorList>
            <person name="Looney B."/>
            <person name="Miyauchi S."/>
            <person name="Morin E."/>
            <person name="Drula E."/>
            <person name="Courty P.E."/>
            <person name="Kohler A."/>
            <person name="Kuo A."/>
            <person name="LaButti K."/>
            <person name="Pangilinan J."/>
            <person name="Lipzen A."/>
            <person name="Riley R."/>
            <person name="Andreopoulos W."/>
            <person name="He G."/>
            <person name="Johnson J."/>
            <person name="Nolan M."/>
            <person name="Tritt A."/>
            <person name="Barry K.W."/>
            <person name="Grigoriev I.V."/>
            <person name="Nagy L.G."/>
            <person name="Hibbett D."/>
            <person name="Henrissat B."/>
            <person name="Matheny P.B."/>
            <person name="Labbe J."/>
            <person name="Martin F.M."/>
        </authorList>
    </citation>
    <scope>NUCLEOTIDE SEQUENCE</scope>
    <source>
        <strain evidence="1">FP105234-sp</strain>
    </source>
</reference>
<evidence type="ECO:0000313" key="1">
    <source>
        <dbReference type="EMBL" id="KAI0052423.1"/>
    </source>
</evidence>
<dbReference type="Proteomes" id="UP000814033">
    <property type="component" value="Unassembled WGS sequence"/>
</dbReference>
<comment type="caution">
    <text evidence="1">The sequence shown here is derived from an EMBL/GenBank/DDBJ whole genome shotgun (WGS) entry which is preliminary data.</text>
</comment>
<keyword evidence="2" id="KW-1185">Reference proteome</keyword>
<evidence type="ECO:0000313" key="2">
    <source>
        <dbReference type="Proteomes" id="UP000814033"/>
    </source>
</evidence>
<proteinExistence type="predicted"/>
<reference evidence="1" key="1">
    <citation type="submission" date="2021-02" db="EMBL/GenBank/DDBJ databases">
        <authorList>
            <consortium name="DOE Joint Genome Institute"/>
            <person name="Ahrendt S."/>
            <person name="Looney B.P."/>
            <person name="Miyauchi S."/>
            <person name="Morin E."/>
            <person name="Drula E."/>
            <person name="Courty P.E."/>
            <person name="Chicoki N."/>
            <person name="Fauchery L."/>
            <person name="Kohler A."/>
            <person name="Kuo A."/>
            <person name="Labutti K."/>
            <person name="Pangilinan J."/>
            <person name="Lipzen A."/>
            <person name="Riley R."/>
            <person name="Andreopoulos W."/>
            <person name="He G."/>
            <person name="Johnson J."/>
            <person name="Barry K.W."/>
            <person name="Grigoriev I.V."/>
            <person name="Nagy L."/>
            <person name="Hibbett D."/>
            <person name="Henrissat B."/>
            <person name="Matheny P.B."/>
            <person name="Labbe J."/>
            <person name="Martin F."/>
        </authorList>
    </citation>
    <scope>NUCLEOTIDE SEQUENCE</scope>
    <source>
        <strain evidence="1">FP105234-sp</strain>
    </source>
</reference>
<gene>
    <name evidence="1" type="ORF">FA95DRAFT_1553430</name>
</gene>
<accession>A0ACB8S7E5</accession>